<protein>
    <submittedName>
        <fullName evidence="10">Uncharacterized protein</fullName>
    </submittedName>
</protein>
<sequence>MVQPGVGGLDTPRTNLGDATFLSTRQLDFDMSQEVSFQSPSKDKNNLVSQMQNRRGMNLKTPRSRAVLNDRRNLPAGLGGGEFTPLLKSATRNSALRYGKENVPATPALSSLGNIPEVSPVLASSVYGGSRNGSYMAGTPLPQVDSSSTASTPTALLPRRNEGPGVLKDGNQLSLREQENVIDKIEKENFGLKLKIHFLEEALRKSGPGFSEAALKENTELKVDKVTMQKELLRYRKTLASAEKDVEIYRQQFLDMQEKVKRKHVDQGAREELDHVREALEEREAELNRLRSQEIRVDDLQDKIDDLKTELREKDREVNNREDEVDNLKEDIEKRDNTISELQHAIKEAQRRNVELEEKAQATEELDEARDTIKDLRQDVKRLKEEARDTIQDLEQELQSAKEEADEAKEEKEAAIKDRERAEENLDELQDEIANKSMTSKGFSRQVQEKANRLQDELEELREAHAKLEVDLADKTRDVKNLRGKLEDLRQEFDIRERKLQDKLDNVQNESRSVARERDSHTKRVETLQSELHQKADEKNLLQIRHDALTTESAGLQRDLAKSQKTIEELEDKLEHEKTLALDSERQVRESYSVELNRLQDEIENLNAHIKDQELIHLRSDERWSSETANLQAQKDLAEERVVSLQRTIDRLQEVEGNLSSKEMKLQQALQTQKERYESQEVFLKRQINELNEDLAARRQAWEEVRNELMEVKEELRLSQREQKSLAEKVEGLEDEVEILQTSLDDESDQANQEITAAKQESENLRRQIQELKQNLARAESAAAGARAEMEAFQGDLQAGKGSKEQLNLRLREVEAQLAGVRQEKQTLQDQFGKLNLEMHSLRGSKADAEAERDELQSQVRSLQQQEEETFRLDQERVDLRTAKMKLDAEVRRLREENKLCIAQQQAVEKELQQEIDRANAEETRLSSEIHDLQRILRGSSEKRELAAAKKTIQNLEARIQELEAQVASGDGQVDAAHELSIVRHDLSAARQKETEFLQREAAQREVIRGFKRQVTELERRAHDAEISRLVSSSPHSSVSGSARKSEIVEVRAQLASAHQTIKEIRTQLKNSEKEASQKINALNTDIHSQATAWETEKDQLEQALDKAQFAREDLAAKNATSEATITRLRGKVDRLEKALQQERLNSGEDRTMVLERRDLHEMLRETQLQAESLEIIVQERDDKIATILTSERELRAQLKRVRDERAQHHANATAAQEQLQNLERKYKQAKQTWTDEKASWAEDLSRATAAQDQLQILERKYRQAKETWAQEKASWAQDAKATTAQEQLQNLERKYKKVRENWANEKADWEEEKKNLTSGVRFVNQSLSTNDESELQILKKTFADKELYHEKAMRGMQMQLDYARAKCQREENFRVAAAYVKKYMALQISLFEACNIADIRLLESAGVKRPPPRPKKPMTLRKVAIMVRATVRMKKGVEEWNKSRRINDLIEAKRLQQRKDEATKKIRAKLGLDMSPSGKSPAK</sequence>
<organism evidence="10 11">
    <name type="scientific">Diplocarpon rosae</name>
    <dbReference type="NCBI Taxonomy" id="946125"/>
    <lineage>
        <taxon>Eukaryota</taxon>
        <taxon>Fungi</taxon>
        <taxon>Dikarya</taxon>
        <taxon>Ascomycota</taxon>
        <taxon>Pezizomycotina</taxon>
        <taxon>Leotiomycetes</taxon>
        <taxon>Helotiales</taxon>
        <taxon>Drepanopezizaceae</taxon>
        <taxon>Diplocarpon</taxon>
    </lineage>
</organism>
<feature type="domain" description="Centrosomin N-terminal motif 1" evidence="8">
    <location>
        <begin position="174"/>
        <end position="247"/>
    </location>
</feature>
<evidence type="ECO:0000256" key="3">
    <source>
        <dbReference type="ARBA" id="ARBA00022553"/>
    </source>
</evidence>
<evidence type="ECO:0000256" key="4">
    <source>
        <dbReference type="ARBA" id="ARBA00023054"/>
    </source>
</evidence>
<dbReference type="PANTHER" id="PTHR43941:SF1">
    <property type="entry name" value="STRUCTURAL MAINTENANCE OF CHROMOSOMES PROTEIN 2"/>
    <property type="match status" value="1"/>
</dbReference>
<dbReference type="GO" id="GO:0007076">
    <property type="term" value="P:mitotic chromosome condensation"/>
    <property type="evidence" value="ECO:0007669"/>
    <property type="project" value="TreeGrafter"/>
</dbReference>
<dbReference type="GO" id="GO:0000796">
    <property type="term" value="C:condensin complex"/>
    <property type="evidence" value="ECO:0007669"/>
    <property type="project" value="TreeGrafter"/>
</dbReference>
<accession>A0AAD9T4C1</accession>
<dbReference type="PANTHER" id="PTHR43941">
    <property type="entry name" value="STRUCTURAL MAINTENANCE OF CHROMOSOMES PROTEIN 2"/>
    <property type="match status" value="1"/>
</dbReference>
<feature type="coiled-coil region" evidence="6">
    <location>
        <begin position="1192"/>
        <end position="1320"/>
    </location>
</feature>
<keyword evidence="4 6" id="KW-0175">Coiled coil</keyword>
<dbReference type="GO" id="GO:0005815">
    <property type="term" value="C:microtubule organizing center"/>
    <property type="evidence" value="ECO:0007669"/>
    <property type="project" value="UniProtKB-SubCell"/>
</dbReference>
<keyword evidence="11" id="KW-1185">Reference proteome</keyword>
<reference evidence="10" key="1">
    <citation type="submission" date="2023-06" db="EMBL/GenBank/DDBJ databases">
        <title>Draft genome of Marssonina rosae.</title>
        <authorList>
            <person name="Cheng Q."/>
        </authorList>
    </citation>
    <scope>NUCLEOTIDE SEQUENCE</scope>
    <source>
        <strain evidence="10">R4</strain>
    </source>
</reference>
<comment type="caution">
    <text evidence="10">The sequence shown here is derived from an EMBL/GenBank/DDBJ whole genome shotgun (WGS) entry which is preliminary data.</text>
</comment>
<evidence type="ECO:0000259" key="8">
    <source>
        <dbReference type="Pfam" id="PF07989"/>
    </source>
</evidence>
<evidence type="ECO:0000259" key="9">
    <source>
        <dbReference type="Pfam" id="PF10495"/>
    </source>
</evidence>
<name>A0AAD9T4C1_9HELO</name>
<keyword evidence="2" id="KW-0963">Cytoplasm</keyword>
<dbReference type="InterPro" id="IPR019528">
    <property type="entry name" value="PACT_domain"/>
</dbReference>
<evidence type="ECO:0000256" key="7">
    <source>
        <dbReference type="SAM" id="MobiDB-lite"/>
    </source>
</evidence>
<gene>
    <name evidence="10" type="ORF">QTJ16_002079</name>
</gene>
<dbReference type="GO" id="GO:0000793">
    <property type="term" value="C:condensed chromosome"/>
    <property type="evidence" value="ECO:0007669"/>
    <property type="project" value="TreeGrafter"/>
</dbReference>
<evidence type="ECO:0000256" key="2">
    <source>
        <dbReference type="ARBA" id="ARBA00022490"/>
    </source>
</evidence>
<feature type="compositionally biased region" description="Basic and acidic residues" evidence="7">
    <location>
        <begin position="513"/>
        <end position="530"/>
    </location>
</feature>
<comment type="subcellular location">
    <subcellularLocation>
        <location evidence="1">Cytoplasm</location>
        <location evidence="1">Cytoskeleton</location>
        <location evidence="1">Microtubule organizing center</location>
    </subcellularLocation>
</comment>
<keyword evidence="3" id="KW-0597">Phosphoprotein</keyword>
<feature type="domain" description="Pericentrin/AKAP-450 centrosomal targeting" evidence="9">
    <location>
        <begin position="1367"/>
        <end position="1441"/>
    </location>
</feature>
<dbReference type="GO" id="GO:0003682">
    <property type="term" value="F:chromatin binding"/>
    <property type="evidence" value="ECO:0007669"/>
    <property type="project" value="TreeGrafter"/>
</dbReference>
<dbReference type="Pfam" id="PF10495">
    <property type="entry name" value="PACT_coil_coil"/>
    <property type="match status" value="1"/>
</dbReference>
<feature type="region of interest" description="Disordered" evidence="7">
    <location>
        <begin position="504"/>
        <end position="530"/>
    </location>
</feature>
<dbReference type="Proteomes" id="UP001285354">
    <property type="component" value="Unassembled WGS sequence"/>
</dbReference>
<evidence type="ECO:0000256" key="1">
    <source>
        <dbReference type="ARBA" id="ARBA00004267"/>
    </source>
</evidence>
<dbReference type="Gene3D" id="1.10.287.1490">
    <property type="match status" value="2"/>
</dbReference>
<evidence type="ECO:0000256" key="5">
    <source>
        <dbReference type="ARBA" id="ARBA00023212"/>
    </source>
</evidence>
<dbReference type="InterPro" id="IPR012943">
    <property type="entry name" value="Cnn_1N"/>
</dbReference>
<dbReference type="EMBL" id="JAUBYV010000002">
    <property type="protein sequence ID" value="KAK2628976.1"/>
    <property type="molecule type" value="Genomic_DNA"/>
</dbReference>
<evidence type="ECO:0000313" key="10">
    <source>
        <dbReference type="EMBL" id="KAK2628976.1"/>
    </source>
</evidence>
<dbReference type="GO" id="GO:0000785">
    <property type="term" value="C:chromatin"/>
    <property type="evidence" value="ECO:0007669"/>
    <property type="project" value="TreeGrafter"/>
</dbReference>
<proteinExistence type="predicted"/>
<dbReference type="GO" id="GO:0005737">
    <property type="term" value="C:cytoplasm"/>
    <property type="evidence" value="ECO:0007669"/>
    <property type="project" value="UniProtKB-ARBA"/>
</dbReference>
<evidence type="ECO:0000313" key="11">
    <source>
        <dbReference type="Proteomes" id="UP001285354"/>
    </source>
</evidence>
<feature type="region of interest" description="Disordered" evidence="7">
    <location>
        <begin position="139"/>
        <end position="167"/>
    </location>
</feature>
<evidence type="ECO:0000256" key="6">
    <source>
        <dbReference type="SAM" id="Coils"/>
    </source>
</evidence>
<keyword evidence="5" id="KW-0206">Cytoskeleton</keyword>
<feature type="compositionally biased region" description="Low complexity" evidence="7">
    <location>
        <begin position="146"/>
        <end position="158"/>
    </location>
</feature>
<dbReference type="Pfam" id="PF07989">
    <property type="entry name" value="Cnn_1N"/>
    <property type="match status" value="1"/>
</dbReference>
<feature type="coiled-coil region" evidence="6">
    <location>
        <begin position="1008"/>
        <end position="1146"/>
    </location>
</feature>